<keyword evidence="2" id="KW-0808">Transferase</keyword>
<keyword evidence="2" id="KW-0418">Kinase</keyword>
<feature type="compositionally biased region" description="Polar residues" evidence="1">
    <location>
        <begin position="348"/>
        <end position="357"/>
    </location>
</feature>
<reference evidence="2 3" key="1">
    <citation type="submission" date="2019-08" db="EMBL/GenBank/DDBJ databases">
        <title>Whole genome of Aphis craccivora.</title>
        <authorList>
            <person name="Voronova N.V."/>
            <person name="Shulinski R.S."/>
            <person name="Bandarenka Y.V."/>
            <person name="Zhorov D.G."/>
            <person name="Warner D."/>
        </authorList>
    </citation>
    <scope>NUCLEOTIDE SEQUENCE [LARGE SCALE GENOMIC DNA]</scope>
    <source>
        <strain evidence="2">180601</strain>
        <tissue evidence="2">Whole Body</tissue>
    </source>
</reference>
<sequence>MHSAGQRITRPPVRFDPSGQYPSTTLPATDFDLTMSGLEDGNQSLVEDPSLSLESLAQHVSRMSDAFNAQLDNISRKFSELDARMDELCRRIDDNDSEVNIKFTQLQSSVNRDFIEIQNEVSQQQQRSQESLECVTTSQRELSDTVQALGDRISLVEGQIAKLAALENKYQNSVPLVAPQPSLPVLNQCLNILTSTTVANPIQTQSTVPSNISSFSVPNCNNTFHNHTTPTPNNTTLSNSSGISLDSTKLSSYDGKGPSLSTNQQRAIRNELYRPYFHRDSTSLQEHSMDWISKARFLQPPIDQAEMVDQITSHFTFNISIALRGLHITTTNELVQQLSYIQQAHSPQNAQYNQTAPSYQNRNQNSYNNSSGHHHQNRYPPLQNNYQCPQYNTYNQSAPAPSSTNTPLEN</sequence>
<feature type="compositionally biased region" description="Polar residues" evidence="1">
    <location>
        <begin position="382"/>
        <end position="410"/>
    </location>
</feature>
<gene>
    <name evidence="2" type="ORF">FWK35_00025457</name>
</gene>
<dbReference type="OrthoDB" id="6627142at2759"/>
<comment type="caution">
    <text evidence="2">The sequence shown here is derived from an EMBL/GenBank/DDBJ whole genome shotgun (WGS) entry which is preliminary data.</text>
</comment>
<keyword evidence="3" id="KW-1185">Reference proteome</keyword>
<dbReference type="Proteomes" id="UP000478052">
    <property type="component" value="Unassembled WGS sequence"/>
</dbReference>
<feature type="compositionally biased region" description="Low complexity" evidence="1">
    <location>
        <begin position="358"/>
        <end position="371"/>
    </location>
</feature>
<proteinExistence type="predicted"/>
<evidence type="ECO:0000256" key="1">
    <source>
        <dbReference type="SAM" id="MobiDB-lite"/>
    </source>
</evidence>
<feature type="non-terminal residue" evidence="2">
    <location>
        <position position="410"/>
    </location>
</feature>
<feature type="region of interest" description="Disordered" evidence="1">
    <location>
        <begin position="348"/>
        <end position="410"/>
    </location>
</feature>
<organism evidence="2 3">
    <name type="scientific">Aphis craccivora</name>
    <name type="common">Cowpea aphid</name>
    <dbReference type="NCBI Taxonomy" id="307492"/>
    <lineage>
        <taxon>Eukaryota</taxon>
        <taxon>Metazoa</taxon>
        <taxon>Ecdysozoa</taxon>
        <taxon>Arthropoda</taxon>
        <taxon>Hexapoda</taxon>
        <taxon>Insecta</taxon>
        <taxon>Pterygota</taxon>
        <taxon>Neoptera</taxon>
        <taxon>Paraneoptera</taxon>
        <taxon>Hemiptera</taxon>
        <taxon>Sternorrhyncha</taxon>
        <taxon>Aphidomorpha</taxon>
        <taxon>Aphidoidea</taxon>
        <taxon>Aphididae</taxon>
        <taxon>Aphidini</taxon>
        <taxon>Aphis</taxon>
        <taxon>Aphis</taxon>
    </lineage>
</organism>
<accession>A0A6G0XZH7</accession>
<dbReference type="AlphaFoldDB" id="A0A6G0XZH7"/>
<feature type="region of interest" description="Disordered" evidence="1">
    <location>
        <begin position="1"/>
        <end position="26"/>
    </location>
</feature>
<dbReference type="GO" id="GO:0016301">
    <property type="term" value="F:kinase activity"/>
    <property type="evidence" value="ECO:0007669"/>
    <property type="project" value="UniProtKB-KW"/>
</dbReference>
<evidence type="ECO:0000313" key="2">
    <source>
        <dbReference type="EMBL" id="KAF0746041.1"/>
    </source>
</evidence>
<evidence type="ECO:0000313" key="3">
    <source>
        <dbReference type="Proteomes" id="UP000478052"/>
    </source>
</evidence>
<name>A0A6G0XZH7_APHCR</name>
<protein>
    <submittedName>
        <fullName evidence="2">Putative serine/threonine-protein kinase</fullName>
    </submittedName>
</protein>
<dbReference type="EMBL" id="VUJU01007347">
    <property type="protein sequence ID" value="KAF0746041.1"/>
    <property type="molecule type" value="Genomic_DNA"/>
</dbReference>